<comment type="caution">
    <text evidence="1">The sequence shown here is derived from an EMBL/GenBank/DDBJ whole genome shotgun (WGS) entry which is preliminary data.</text>
</comment>
<accession>A0A0A3I2Q3</accession>
<dbReference type="Proteomes" id="UP000030408">
    <property type="component" value="Unassembled WGS sequence"/>
</dbReference>
<evidence type="ECO:0000313" key="1">
    <source>
        <dbReference type="EMBL" id="KGR76928.1"/>
    </source>
</evidence>
<dbReference type="eggNOG" id="COG4699">
    <property type="taxonomic scope" value="Bacteria"/>
</dbReference>
<dbReference type="Pfam" id="PF06279">
    <property type="entry name" value="DUF1033"/>
    <property type="match status" value="1"/>
</dbReference>
<sequence length="98" mass="12004">MSVYQIIYMKADYEPWWQFEGWESTIVSTTLFETEKEFQEGLQATFMDFRQKFEHEASKEDKYYAFWTEEEREYCEACEDDIQIFHGIIINQLLDNKI</sequence>
<dbReference type="AlphaFoldDB" id="A0A0A3I2Q3"/>
<protein>
    <submittedName>
        <fullName evidence="1">Uncharacterized protein</fullName>
    </submittedName>
</protein>
<dbReference type="EMBL" id="JPVO01000042">
    <property type="protein sequence ID" value="KGR76928.1"/>
    <property type="molecule type" value="Genomic_DNA"/>
</dbReference>
<organism evidence="1 2">
    <name type="scientific">Ureibacillus sinduriensis BLB-1 = JCM 15800</name>
    <dbReference type="NCBI Taxonomy" id="1384057"/>
    <lineage>
        <taxon>Bacteria</taxon>
        <taxon>Bacillati</taxon>
        <taxon>Bacillota</taxon>
        <taxon>Bacilli</taxon>
        <taxon>Bacillales</taxon>
        <taxon>Caryophanaceae</taxon>
        <taxon>Ureibacillus</taxon>
    </lineage>
</organism>
<proteinExistence type="predicted"/>
<dbReference type="InterPro" id="IPR010434">
    <property type="entry name" value="DUF1033"/>
</dbReference>
<dbReference type="OrthoDB" id="2389779at2"/>
<name>A0A0A3I2Q3_9BACL</name>
<gene>
    <name evidence="1" type="ORF">CD33_04435</name>
</gene>
<keyword evidence="2" id="KW-1185">Reference proteome</keyword>
<reference evidence="1 2" key="1">
    <citation type="submission" date="2014-02" db="EMBL/GenBank/DDBJ databases">
        <title>Draft genome sequence of Lysinibacillus sinduriensis JCM 15800.</title>
        <authorList>
            <person name="Zhang F."/>
            <person name="Wang G."/>
            <person name="Zhang L."/>
        </authorList>
    </citation>
    <scope>NUCLEOTIDE SEQUENCE [LARGE SCALE GENOMIC DNA]</scope>
    <source>
        <strain evidence="1 2">JCM 15800</strain>
    </source>
</reference>
<dbReference type="STRING" id="1384057.CD33_04435"/>
<evidence type="ECO:0000313" key="2">
    <source>
        <dbReference type="Proteomes" id="UP000030408"/>
    </source>
</evidence>